<dbReference type="Pfam" id="PF07690">
    <property type="entry name" value="MFS_1"/>
    <property type="match status" value="1"/>
</dbReference>
<feature type="transmembrane region" description="Helical" evidence="5">
    <location>
        <begin position="68"/>
        <end position="89"/>
    </location>
</feature>
<comment type="subcellular location">
    <subcellularLocation>
        <location evidence="1">Endomembrane system</location>
        <topology evidence="1">Multi-pass membrane protein</topology>
    </subcellularLocation>
</comment>
<dbReference type="InterPro" id="IPR051337">
    <property type="entry name" value="OPA_Antiporter"/>
</dbReference>
<keyword evidence="2 5" id="KW-0812">Transmembrane</keyword>
<dbReference type="Gene3D" id="1.20.1250.20">
    <property type="entry name" value="MFS general substrate transporter like domains"/>
    <property type="match status" value="1"/>
</dbReference>
<evidence type="ECO:0000256" key="3">
    <source>
        <dbReference type="ARBA" id="ARBA00022989"/>
    </source>
</evidence>
<reference evidence="7 8" key="1">
    <citation type="submission" date="2024-03" db="EMBL/GenBank/DDBJ databases">
        <title>Human intestinal bacterial collection.</title>
        <authorList>
            <person name="Pauvert C."/>
            <person name="Hitch T.C.A."/>
            <person name="Clavel T."/>
        </authorList>
    </citation>
    <scope>NUCLEOTIDE SEQUENCE [LARGE SCALE GENOMIC DNA]</scope>
    <source>
        <strain evidence="7 8">CLA-KB-H122</strain>
    </source>
</reference>
<dbReference type="EMBL" id="JBBMFL010000004">
    <property type="protein sequence ID" value="MEQ2544202.1"/>
    <property type="molecule type" value="Genomic_DNA"/>
</dbReference>
<accession>A0ABV1GUV8</accession>
<feature type="non-terminal residue" evidence="7">
    <location>
        <position position="151"/>
    </location>
</feature>
<proteinExistence type="predicted"/>
<name>A0ABV1GUV8_9BACT</name>
<protein>
    <submittedName>
        <fullName evidence="7">MFS transporter</fullName>
    </submittedName>
</protein>
<dbReference type="PROSITE" id="PS50850">
    <property type="entry name" value="MFS"/>
    <property type="match status" value="1"/>
</dbReference>
<comment type="caution">
    <text evidence="7">The sequence shown here is derived from an EMBL/GenBank/DDBJ whole genome shotgun (WGS) entry which is preliminary data.</text>
</comment>
<feature type="domain" description="Major facilitator superfamily (MFS) profile" evidence="6">
    <location>
        <begin position="35"/>
        <end position="151"/>
    </location>
</feature>
<keyword evidence="4 5" id="KW-0472">Membrane</keyword>
<evidence type="ECO:0000256" key="1">
    <source>
        <dbReference type="ARBA" id="ARBA00004127"/>
    </source>
</evidence>
<evidence type="ECO:0000259" key="6">
    <source>
        <dbReference type="PROSITE" id="PS50850"/>
    </source>
</evidence>
<gene>
    <name evidence="7" type="ORF">WMO46_04470</name>
</gene>
<dbReference type="Proteomes" id="UP001460202">
    <property type="component" value="Unassembled WGS sequence"/>
</dbReference>
<dbReference type="PANTHER" id="PTHR43826">
    <property type="entry name" value="GLUCOSE-6-PHOSPHATE EXCHANGER SLC37A4"/>
    <property type="match status" value="1"/>
</dbReference>
<dbReference type="InterPro" id="IPR011701">
    <property type="entry name" value="MFS"/>
</dbReference>
<dbReference type="InterPro" id="IPR036259">
    <property type="entry name" value="MFS_trans_sf"/>
</dbReference>
<keyword evidence="8" id="KW-1185">Reference proteome</keyword>
<evidence type="ECO:0000313" key="8">
    <source>
        <dbReference type="Proteomes" id="UP001460202"/>
    </source>
</evidence>
<dbReference type="SUPFAM" id="SSF103473">
    <property type="entry name" value="MFS general substrate transporter"/>
    <property type="match status" value="1"/>
</dbReference>
<feature type="transmembrane region" description="Helical" evidence="5">
    <location>
        <begin position="125"/>
        <end position="145"/>
    </location>
</feature>
<evidence type="ECO:0000313" key="7">
    <source>
        <dbReference type="EMBL" id="MEQ2544202.1"/>
    </source>
</evidence>
<organism evidence="7 8">
    <name type="scientific">Alistipes intestinihominis</name>
    <dbReference type="NCBI Taxonomy" id="3133172"/>
    <lineage>
        <taxon>Bacteria</taxon>
        <taxon>Pseudomonadati</taxon>
        <taxon>Bacteroidota</taxon>
        <taxon>Bacteroidia</taxon>
        <taxon>Bacteroidales</taxon>
        <taxon>Rikenellaceae</taxon>
        <taxon>Alistipes</taxon>
    </lineage>
</organism>
<evidence type="ECO:0000256" key="4">
    <source>
        <dbReference type="ARBA" id="ARBA00023136"/>
    </source>
</evidence>
<feature type="transmembrane region" description="Helical" evidence="5">
    <location>
        <begin position="101"/>
        <end position="119"/>
    </location>
</feature>
<keyword evidence="3 5" id="KW-1133">Transmembrane helix</keyword>
<dbReference type="RefSeq" id="WP_349093895.1">
    <property type="nucleotide sequence ID" value="NZ_JBBMFL010000004.1"/>
</dbReference>
<evidence type="ECO:0000256" key="5">
    <source>
        <dbReference type="SAM" id="Phobius"/>
    </source>
</evidence>
<evidence type="ECO:0000256" key="2">
    <source>
        <dbReference type="ARBA" id="ARBA00022692"/>
    </source>
</evidence>
<dbReference type="InterPro" id="IPR020846">
    <property type="entry name" value="MFS_dom"/>
</dbReference>
<sequence>MNRFTEFYRISPPAPAREMDADARSKYYRRLRLQAFAAATLGYSLYYVCRTSLNVMKKPILDSGALDASQLGVIGSALLFAYAVGKFVNGFIADYCNIKRFMATGLILSAAVNALMGLLGLAHSVIPTAVIFVTFAVMWGINGWAQSMGAP</sequence>
<feature type="transmembrane region" description="Helical" evidence="5">
    <location>
        <begin position="31"/>
        <end position="48"/>
    </location>
</feature>
<dbReference type="PANTHER" id="PTHR43826:SF7">
    <property type="entry name" value="PROTEIN UHPC, PUTATIVE-RELATED"/>
    <property type="match status" value="1"/>
</dbReference>